<reference evidence="2" key="1">
    <citation type="journal article" date="2020" name="Front. Microbiol.">
        <title>Deadly Puppy Infection Caused by an MDR Escherichia coli O39 bla CTX-M-15, bla CMY-2, bla DHA-1, and aac(6)-Ib-cr - Positive in a Breeding Kennel in Central Italy.</title>
        <authorList>
            <person name="Mattioni Marchetti V."/>
            <person name="Bitar I."/>
            <person name="Mercato A."/>
            <person name="Nucleo E."/>
            <person name="Marchesini F."/>
            <person name="Mancinelli M."/>
            <person name="Prati P."/>
            <person name="Scarsi G.S."/>
            <person name="Hrabak J."/>
            <person name="Pagani L."/>
            <person name="Fabbi M."/>
            <person name="Migliavacca R."/>
        </authorList>
    </citation>
    <scope>NUCLEOTIDE SEQUENCE</scope>
    <source>
        <strain evidence="2">E.coli4feg</strain>
    </source>
</reference>
<evidence type="ECO:0000256" key="1">
    <source>
        <dbReference type="SAM" id="Phobius"/>
    </source>
</evidence>
<feature type="transmembrane region" description="Helical" evidence="1">
    <location>
        <begin position="61"/>
        <end position="80"/>
    </location>
</feature>
<geneLocation type="plasmid" evidence="2">
    <name>pIV_IncI1</name>
</geneLocation>
<keyword evidence="1" id="KW-0472">Membrane</keyword>
<dbReference type="NCBIfam" id="NF033891">
    <property type="entry name" value="surf_exc_IncI1"/>
    <property type="match status" value="1"/>
</dbReference>
<feature type="transmembrane region" description="Helical" evidence="1">
    <location>
        <begin position="21"/>
        <end position="49"/>
    </location>
</feature>
<dbReference type="RefSeq" id="WP_223866377.1">
    <property type="nucleotide sequence ID" value="NC_024975.1"/>
</dbReference>
<keyword evidence="2" id="KW-0614">Plasmid</keyword>
<evidence type="ECO:0000313" key="2">
    <source>
        <dbReference type="EMBL" id="QGW60854.1"/>
    </source>
</evidence>
<keyword evidence="1" id="KW-0812">Transmembrane</keyword>
<gene>
    <name evidence="2" type="primary">excA</name>
</gene>
<dbReference type="AlphaFoldDB" id="A0A6D1LTH7"/>
<proteinExistence type="predicted"/>
<accession>A0A6D1LTH7</accession>
<dbReference type="EMBL" id="MN540570">
    <property type="protein sequence ID" value="QGW60854.1"/>
    <property type="molecule type" value="Genomic_DNA"/>
</dbReference>
<name>A0A6D1LTH7_ECOLX</name>
<sequence length="224" mass="25851">MSVYGGFIMQMVKTINRYPAWWTLYYALRFIYFISIPVLSIFILFGVLSITSSRYVTQEDYIYTCVCLFLLIAPAILMYSRASSRKDKIKKIVAEIKNTGFYSPDKEYEGLSFTQGVYFGVDTKKGTMLYARAYPGNIMDIIGFDIDNFTRTVTDAKTLEIYTKYINIPMVSIPSGCIHPKMMADTMHAMAERGYDYPVDFPRLIQEKRKEWEQIAGMPVAEVF</sequence>
<keyword evidence="1" id="KW-1133">Transmembrane helix</keyword>
<protein>
    <submittedName>
        <fullName evidence="2">ExcA</fullName>
    </submittedName>
</protein>
<organism evidence="2">
    <name type="scientific">Escherichia coli</name>
    <dbReference type="NCBI Taxonomy" id="562"/>
    <lineage>
        <taxon>Bacteria</taxon>
        <taxon>Pseudomonadati</taxon>
        <taxon>Pseudomonadota</taxon>
        <taxon>Gammaproteobacteria</taxon>
        <taxon>Enterobacterales</taxon>
        <taxon>Enterobacteriaceae</taxon>
        <taxon>Escherichia</taxon>
    </lineage>
</organism>